<keyword evidence="2" id="KW-0012">Acyltransferase</keyword>
<protein>
    <submittedName>
        <fullName evidence="3">Tyramine N-feruloyltransferase 4/11</fullName>
    </submittedName>
</protein>
<evidence type="ECO:0000256" key="1">
    <source>
        <dbReference type="ARBA" id="ARBA00022679"/>
    </source>
</evidence>
<dbReference type="GO" id="GO:0008080">
    <property type="term" value="F:N-acetyltransferase activity"/>
    <property type="evidence" value="ECO:0007669"/>
    <property type="project" value="UniProtKB-ARBA"/>
</dbReference>
<evidence type="ECO:0000313" key="4">
    <source>
        <dbReference type="Proteomes" id="UP000011115"/>
    </source>
</evidence>
<dbReference type="STRING" id="4113.M1ARB1"/>
<evidence type="ECO:0000256" key="2">
    <source>
        <dbReference type="ARBA" id="ARBA00023315"/>
    </source>
</evidence>
<accession>M1ARB1</accession>
<dbReference type="SUPFAM" id="SSF55729">
    <property type="entry name" value="Acyl-CoA N-acyltransferases (Nat)"/>
    <property type="match status" value="1"/>
</dbReference>
<organism evidence="3 4">
    <name type="scientific">Solanum tuberosum</name>
    <name type="common">Potato</name>
    <dbReference type="NCBI Taxonomy" id="4113"/>
    <lineage>
        <taxon>Eukaryota</taxon>
        <taxon>Viridiplantae</taxon>
        <taxon>Streptophyta</taxon>
        <taxon>Embryophyta</taxon>
        <taxon>Tracheophyta</taxon>
        <taxon>Spermatophyta</taxon>
        <taxon>Magnoliopsida</taxon>
        <taxon>eudicotyledons</taxon>
        <taxon>Gunneridae</taxon>
        <taxon>Pentapetalae</taxon>
        <taxon>asterids</taxon>
        <taxon>lamiids</taxon>
        <taxon>Solanales</taxon>
        <taxon>Solanaceae</taxon>
        <taxon>Solanoideae</taxon>
        <taxon>Solaneae</taxon>
        <taxon>Solanum</taxon>
    </lineage>
</organism>
<dbReference type="EnsemblPlants" id="PGSC0003DMT400028566">
    <property type="protein sequence ID" value="PGSC0003DMT400028566"/>
    <property type="gene ID" value="PGSC0003DMG400010997"/>
</dbReference>
<dbReference type="eggNOG" id="KOG3216">
    <property type="taxonomic scope" value="Eukaryota"/>
</dbReference>
<dbReference type="PANTHER" id="PTHR10545">
    <property type="entry name" value="DIAMINE N-ACETYLTRANSFERASE"/>
    <property type="match status" value="1"/>
</dbReference>
<keyword evidence="1" id="KW-0808">Transferase</keyword>
<dbReference type="PaxDb" id="4113-PGSC0003DMT400028566"/>
<dbReference type="InterPro" id="IPR016181">
    <property type="entry name" value="Acyl_CoA_acyltransferase"/>
</dbReference>
<dbReference type="Gramene" id="PGSC0003DMT400028566">
    <property type="protein sequence ID" value="PGSC0003DMT400028566"/>
    <property type="gene ID" value="PGSC0003DMG400010997"/>
</dbReference>
<name>M1ARB1_SOLTU</name>
<evidence type="ECO:0000313" key="3">
    <source>
        <dbReference type="EnsemblPlants" id="PGSC0003DMT400028566"/>
    </source>
</evidence>
<keyword evidence="4" id="KW-1185">Reference proteome</keyword>
<dbReference type="PANTHER" id="PTHR10545:SF29">
    <property type="entry name" value="GH14572P-RELATED"/>
    <property type="match status" value="1"/>
</dbReference>
<dbReference type="Proteomes" id="UP000011115">
    <property type="component" value="Unassembled WGS sequence"/>
</dbReference>
<sequence>MGYGRVEWVVLDWNVNAIKFYEEMGAQIMQEWRVCRLTGDALQAFANINI</sequence>
<dbReference type="AlphaFoldDB" id="M1ARB1"/>
<dbReference type="ExpressionAtlas" id="M1ARB1">
    <property type="expression patterns" value="baseline"/>
</dbReference>
<proteinExistence type="predicted"/>
<dbReference type="InParanoid" id="M1ARB1"/>
<dbReference type="InterPro" id="IPR051016">
    <property type="entry name" value="Diverse_Substrate_AcTransf"/>
</dbReference>
<reference evidence="3" key="2">
    <citation type="submission" date="2015-06" db="UniProtKB">
        <authorList>
            <consortium name="EnsemblPlants"/>
        </authorList>
    </citation>
    <scope>IDENTIFICATION</scope>
    <source>
        <strain evidence="3">DM1-3 516 R44</strain>
    </source>
</reference>
<reference evidence="4" key="1">
    <citation type="journal article" date="2011" name="Nature">
        <title>Genome sequence and analysis of the tuber crop potato.</title>
        <authorList>
            <consortium name="The Potato Genome Sequencing Consortium"/>
        </authorList>
    </citation>
    <scope>NUCLEOTIDE SEQUENCE [LARGE SCALE GENOMIC DNA]</scope>
    <source>
        <strain evidence="4">cv. DM1-3 516 R44</strain>
    </source>
</reference>
<dbReference type="Gene3D" id="3.40.630.30">
    <property type="match status" value="1"/>
</dbReference>
<dbReference type="HOGENOM" id="CLU_013985_41_5_1"/>
<dbReference type="OMA" id="IMQEWRV"/>